<name>A0A2S9GZA4_9BURK</name>
<dbReference type="InterPro" id="IPR050498">
    <property type="entry name" value="Ycf3"/>
</dbReference>
<dbReference type="PROSITE" id="PS51257">
    <property type="entry name" value="PROKAR_LIPOPROTEIN"/>
    <property type="match status" value="1"/>
</dbReference>
<evidence type="ECO:0000256" key="1">
    <source>
        <dbReference type="ARBA" id="ARBA00022737"/>
    </source>
</evidence>
<dbReference type="Gene3D" id="1.25.40.10">
    <property type="entry name" value="Tetratricopeptide repeat domain"/>
    <property type="match status" value="1"/>
</dbReference>
<protein>
    <submittedName>
        <fullName evidence="5">TPR repeat</fullName>
    </submittedName>
</protein>
<dbReference type="AlphaFoldDB" id="A0A2S9GZA4"/>
<accession>A0A2S9GZA4</accession>
<dbReference type="Proteomes" id="UP000237839">
    <property type="component" value="Unassembled WGS sequence"/>
</dbReference>
<dbReference type="Pfam" id="PF13432">
    <property type="entry name" value="TPR_16"/>
    <property type="match status" value="1"/>
</dbReference>
<dbReference type="PANTHER" id="PTHR44858">
    <property type="entry name" value="TETRATRICOPEPTIDE REPEAT PROTEIN 6"/>
    <property type="match status" value="1"/>
</dbReference>
<dbReference type="PANTHER" id="PTHR44858:SF1">
    <property type="entry name" value="UDP-N-ACETYLGLUCOSAMINE--PEPTIDE N-ACETYLGLUCOSAMINYLTRANSFERASE SPINDLY-RELATED"/>
    <property type="match status" value="1"/>
</dbReference>
<reference evidence="5 6" key="1">
    <citation type="submission" date="2018-02" db="EMBL/GenBank/DDBJ databases">
        <title>Solimicrobium silvestre gen. nov., sp. nov., isolated from alpine forest soil.</title>
        <authorList>
            <person name="Margesin R."/>
            <person name="Albuquerque L."/>
            <person name="Zhang D.-C."/>
            <person name="Froufe H.J.C."/>
            <person name="Severino R."/>
            <person name="Roxo I."/>
            <person name="Egas C."/>
            <person name="Da Costa M.S."/>
        </authorList>
    </citation>
    <scope>NUCLEOTIDE SEQUENCE [LARGE SCALE GENOMIC DNA]</scope>
    <source>
        <strain evidence="5 6">S20-91</strain>
    </source>
</reference>
<organism evidence="5 6">
    <name type="scientific">Solimicrobium silvestre</name>
    <dbReference type="NCBI Taxonomy" id="2099400"/>
    <lineage>
        <taxon>Bacteria</taxon>
        <taxon>Pseudomonadati</taxon>
        <taxon>Pseudomonadota</taxon>
        <taxon>Betaproteobacteria</taxon>
        <taxon>Burkholderiales</taxon>
        <taxon>Oxalobacteraceae</taxon>
        <taxon>Solimicrobium</taxon>
    </lineage>
</organism>
<keyword evidence="4" id="KW-0732">Signal</keyword>
<feature type="repeat" description="TPR" evidence="3">
    <location>
        <begin position="335"/>
        <end position="368"/>
    </location>
</feature>
<evidence type="ECO:0000256" key="3">
    <source>
        <dbReference type="PROSITE-ProRule" id="PRU00339"/>
    </source>
</evidence>
<dbReference type="SMART" id="SM00028">
    <property type="entry name" value="TPR"/>
    <property type="match status" value="5"/>
</dbReference>
<evidence type="ECO:0000256" key="2">
    <source>
        <dbReference type="ARBA" id="ARBA00022803"/>
    </source>
</evidence>
<proteinExistence type="predicted"/>
<feature type="signal peptide" evidence="4">
    <location>
        <begin position="1"/>
        <end position="19"/>
    </location>
</feature>
<evidence type="ECO:0000313" key="6">
    <source>
        <dbReference type="Proteomes" id="UP000237839"/>
    </source>
</evidence>
<evidence type="ECO:0000313" key="5">
    <source>
        <dbReference type="EMBL" id="PRC93037.1"/>
    </source>
</evidence>
<feature type="chain" id="PRO_5015736614" evidence="4">
    <location>
        <begin position="20"/>
        <end position="387"/>
    </location>
</feature>
<keyword evidence="1" id="KW-0677">Repeat</keyword>
<dbReference type="EMBL" id="PUGF01000009">
    <property type="protein sequence ID" value="PRC93037.1"/>
    <property type="molecule type" value="Genomic_DNA"/>
</dbReference>
<evidence type="ECO:0000256" key="4">
    <source>
        <dbReference type="SAM" id="SignalP"/>
    </source>
</evidence>
<sequence>MKIVYLVFIAWLLTGCASQLTKTPPVNDLFHDEMFVAASIPINAADALAISQPMRDFAQAKLSHRQGHLNMEDRRRALIEALYNGGELHLEYDSILTRTAAESFDAKSGNCLSLVLMTAAMAKELHLPIRYQTVIGVTDWSRSDSFFVAVGHVNLLMDEIPKESNMKTVATQAMLIDFLPPEQANVLVTREIEEKTVLAMYLNNRAVESLIQGKNDDAYWWAREALLQDREFFNAYVTLGVIYRTAHHPEIAELILERAAINEPDNTTILTNQILVLKDLGRVQEAKEKAARLLELDPHPLMSYYFQAQSEMSAGHFESARRLYEKEIARDPDHHEYELGLALVYFNLHDNENAMKHLKRAIELSPSKKMRGLYEEKLQRLKALGVK</sequence>
<dbReference type="PROSITE" id="PS50005">
    <property type="entry name" value="TPR"/>
    <property type="match status" value="1"/>
</dbReference>
<dbReference type="SUPFAM" id="SSF48452">
    <property type="entry name" value="TPR-like"/>
    <property type="match status" value="1"/>
</dbReference>
<dbReference type="InterPro" id="IPR011990">
    <property type="entry name" value="TPR-like_helical_dom_sf"/>
</dbReference>
<dbReference type="InterPro" id="IPR019734">
    <property type="entry name" value="TPR_rpt"/>
</dbReference>
<keyword evidence="6" id="KW-1185">Reference proteome</keyword>
<comment type="caution">
    <text evidence="5">The sequence shown here is derived from an EMBL/GenBank/DDBJ whole genome shotgun (WGS) entry which is preliminary data.</text>
</comment>
<gene>
    <name evidence="5" type="ORF">S2091_2123</name>
</gene>
<keyword evidence="2 3" id="KW-0802">TPR repeat</keyword>
<dbReference type="OrthoDB" id="5801251at2"/>